<evidence type="ECO:0000313" key="2">
    <source>
        <dbReference type="Proteomes" id="UP000807159"/>
    </source>
</evidence>
<protein>
    <submittedName>
        <fullName evidence="1">Uncharacterized protein</fullName>
    </submittedName>
</protein>
<name>A0A8T2WZ76_POPDE</name>
<proteinExistence type="predicted"/>
<evidence type="ECO:0000313" key="1">
    <source>
        <dbReference type="EMBL" id="KAH8486040.1"/>
    </source>
</evidence>
<gene>
    <name evidence="1" type="ORF">H0E87_027485</name>
</gene>
<dbReference type="InterPro" id="IPR023213">
    <property type="entry name" value="CAT-like_dom_sf"/>
</dbReference>
<organism evidence="1 2">
    <name type="scientific">Populus deltoides</name>
    <name type="common">Eastern poplar</name>
    <name type="synonym">Eastern cottonwood</name>
    <dbReference type="NCBI Taxonomy" id="3696"/>
    <lineage>
        <taxon>Eukaryota</taxon>
        <taxon>Viridiplantae</taxon>
        <taxon>Streptophyta</taxon>
        <taxon>Embryophyta</taxon>
        <taxon>Tracheophyta</taxon>
        <taxon>Spermatophyta</taxon>
        <taxon>Magnoliopsida</taxon>
        <taxon>eudicotyledons</taxon>
        <taxon>Gunneridae</taxon>
        <taxon>Pentapetalae</taxon>
        <taxon>rosids</taxon>
        <taxon>fabids</taxon>
        <taxon>Malpighiales</taxon>
        <taxon>Salicaceae</taxon>
        <taxon>Saliceae</taxon>
        <taxon>Populus</taxon>
    </lineage>
</organism>
<keyword evidence="2" id="KW-1185">Reference proteome</keyword>
<dbReference type="AlphaFoldDB" id="A0A8T2WZ76"/>
<sequence>MACGSQNIIDEVIFDCSTLFPLYVLPSFSSSNFMKEDVLSEILMKSSYLGAMTVTGEIEATKINAATIAVHVRRRMKPPVPQQSIGNFYLVTTANWPESESIVLNYNGLAGKQISRVTNEDEQ</sequence>
<dbReference type="Gene3D" id="3.30.559.10">
    <property type="entry name" value="Chloramphenicol acetyltransferase-like domain"/>
    <property type="match status" value="1"/>
</dbReference>
<reference evidence="1" key="1">
    <citation type="journal article" date="2021" name="J. Hered.">
        <title>Genome Assembly of Salicaceae Populus deltoides (Eastern Cottonwood) I-69 Based on Nanopore Sequencing and Hi-C Technologies.</title>
        <authorList>
            <person name="Bai S."/>
            <person name="Wu H."/>
            <person name="Zhang J."/>
            <person name="Pan Z."/>
            <person name="Zhao W."/>
            <person name="Li Z."/>
            <person name="Tong C."/>
        </authorList>
    </citation>
    <scope>NUCLEOTIDE SEQUENCE</scope>
    <source>
        <tissue evidence="1">Leaf</tissue>
    </source>
</reference>
<accession>A0A8T2WZ76</accession>
<dbReference type="EMBL" id="JACEGQ020000016">
    <property type="protein sequence ID" value="KAH8486040.1"/>
    <property type="molecule type" value="Genomic_DNA"/>
</dbReference>
<dbReference type="Proteomes" id="UP000807159">
    <property type="component" value="Chromosome 16"/>
</dbReference>
<comment type="caution">
    <text evidence="1">The sequence shown here is derived from an EMBL/GenBank/DDBJ whole genome shotgun (WGS) entry which is preliminary data.</text>
</comment>